<accession>A0A2S8F992</accession>
<keyword evidence="6" id="KW-0106">Calcium</keyword>
<dbReference type="AlphaFoldDB" id="A0A2S8F992"/>
<evidence type="ECO:0000256" key="7">
    <source>
        <dbReference type="SAM" id="SignalP"/>
    </source>
</evidence>
<dbReference type="GO" id="GO:0005737">
    <property type="term" value="C:cytoplasm"/>
    <property type="evidence" value="ECO:0007669"/>
    <property type="project" value="TreeGrafter"/>
</dbReference>
<keyword evidence="4 7" id="KW-0732">Signal</keyword>
<sequence length="481" mass="53453">MFPRITLSLLVLLVVAVPQVTAEEVRPPNVLFIISDDLGSQSLGCFGNRQCQSPNIDKLAASGVKFSRTYTQYPVCGPSRAALMSGMYCQTIGVTGNGAAGKFTENLGDRPSMTQWFKDNGYYTARVSKIYHMRVPGDITAGVDGPDHAPSWTERFNCQAPEQWSEGKHAHLTSEKLKPDPQHNIHYNLGYGGAFYVVRTPGESAEQADMKASAKAIEILQARAEDKQPFFLAVGLVRPHVPLVAPESFFEKYSADKIELPTQVADDWSDIPKAGISKNSRGSGLNSQQKKQQVLEAYYAAVSFMDAQVGKMVDELDRLGLAENTIVVFTADHGYHLGEHEFWQKMSLHEESTRIPLIIRVPGQSPAEIKALAQQIDIYPTLAQLCGLKIPPHIQGKSLIPAIQDPDQVIHEEVYTLRGSGDHLLRTDRWALIRYANKSVELYDMQDDPHQFTNLADDPEQGATLKRLQQRLAKKLAEIER</sequence>
<feature type="signal peptide" evidence="7">
    <location>
        <begin position="1"/>
        <end position="22"/>
    </location>
</feature>
<evidence type="ECO:0000256" key="4">
    <source>
        <dbReference type="ARBA" id="ARBA00022729"/>
    </source>
</evidence>
<reference evidence="9 10" key="1">
    <citation type="submission" date="2018-02" db="EMBL/GenBank/DDBJ databases">
        <title>Comparative genomes isolates from brazilian mangrove.</title>
        <authorList>
            <person name="Araujo J.E."/>
            <person name="Taketani R.G."/>
            <person name="Silva M.C.P."/>
            <person name="Loureco M.V."/>
            <person name="Andreote F.D."/>
        </authorList>
    </citation>
    <scope>NUCLEOTIDE SEQUENCE [LARGE SCALE GENOMIC DNA]</scope>
    <source>
        <strain evidence="9 10">NAP PRIS-MGV</strain>
    </source>
</reference>
<dbReference type="GO" id="GO:0046872">
    <property type="term" value="F:metal ion binding"/>
    <property type="evidence" value="ECO:0007669"/>
    <property type="project" value="UniProtKB-KW"/>
</dbReference>
<evidence type="ECO:0000256" key="3">
    <source>
        <dbReference type="ARBA" id="ARBA00022723"/>
    </source>
</evidence>
<dbReference type="RefSeq" id="WP_105357910.1">
    <property type="nucleotide sequence ID" value="NZ_PUIB01000024.1"/>
</dbReference>
<evidence type="ECO:0000256" key="6">
    <source>
        <dbReference type="ARBA" id="ARBA00022837"/>
    </source>
</evidence>
<dbReference type="CDD" id="cd16030">
    <property type="entry name" value="iduronate-2-sulfatase"/>
    <property type="match status" value="1"/>
</dbReference>
<dbReference type="Pfam" id="PF00884">
    <property type="entry name" value="Sulfatase"/>
    <property type="match status" value="1"/>
</dbReference>
<dbReference type="PANTHER" id="PTHR45953">
    <property type="entry name" value="IDURONATE 2-SULFATASE"/>
    <property type="match status" value="1"/>
</dbReference>
<organism evidence="9 10">
    <name type="scientific">Blastopirellula marina</name>
    <dbReference type="NCBI Taxonomy" id="124"/>
    <lineage>
        <taxon>Bacteria</taxon>
        <taxon>Pseudomonadati</taxon>
        <taxon>Planctomycetota</taxon>
        <taxon>Planctomycetia</taxon>
        <taxon>Pirellulales</taxon>
        <taxon>Pirellulaceae</taxon>
        <taxon>Blastopirellula</taxon>
    </lineage>
</organism>
<dbReference type="OrthoDB" id="9782218at2"/>
<dbReference type="GO" id="GO:0004423">
    <property type="term" value="F:iduronate-2-sulfatase activity"/>
    <property type="evidence" value="ECO:0007669"/>
    <property type="project" value="InterPro"/>
</dbReference>
<dbReference type="Proteomes" id="UP000239388">
    <property type="component" value="Unassembled WGS sequence"/>
</dbReference>
<feature type="chain" id="PRO_5015497341" evidence="7">
    <location>
        <begin position="23"/>
        <end position="481"/>
    </location>
</feature>
<dbReference type="EMBL" id="PUIB01000024">
    <property type="protein sequence ID" value="PQO28712.1"/>
    <property type="molecule type" value="Genomic_DNA"/>
</dbReference>
<comment type="cofactor">
    <cofactor evidence="1">
        <name>Ca(2+)</name>
        <dbReference type="ChEBI" id="CHEBI:29108"/>
    </cofactor>
</comment>
<evidence type="ECO:0000313" key="9">
    <source>
        <dbReference type="EMBL" id="PQO28712.1"/>
    </source>
</evidence>
<proteinExistence type="inferred from homology"/>
<feature type="domain" description="Sulfatase N-terminal" evidence="8">
    <location>
        <begin position="28"/>
        <end position="387"/>
    </location>
</feature>
<protein>
    <submittedName>
        <fullName evidence="9">Iduronate-2-sulfatase</fullName>
    </submittedName>
</protein>
<keyword evidence="3" id="KW-0479">Metal-binding</keyword>
<gene>
    <name evidence="9" type="ORF">C5Y98_23295</name>
</gene>
<evidence type="ECO:0000256" key="2">
    <source>
        <dbReference type="ARBA" id="ARBA00008779"/>
    </source>
</evidence>
<dbReference type="Gene3D" id="3.40.720.10">
    <property type="entry name" value="Alkaline Phosphatase, subunit A"/>
    <property type="match status" value="1"/>
</dbReference>
<evidence type="ECO:0000256" key="5">
    <source>
        <dbReference type="ARBA" id="ARBA00022801"/>
    </source>
</evidence>
<evidence type="ECO:0000259" key="8">
    <source>
        <dbReference type="Pfam" id="PF00884"/>
    </source>
</evidence>
<evidence type="ECO:0000313" key="10">
    <source>
        <dbReference type="Proteomes" id="UP000239388"/>
    </source>
</evidence>
<dbReference type="InterPro" id="IPR035874">
    <property type="entry name" value="IDS"/>
</dbReference>
<dbReference type="PANTHER" id="PTHR45953:SF1">
    <property type="entry name" value="IDURONATE 2-SULFATASE"/>
    <property type="match status" value="1"/>
</dbReference>
<keyword evidence="5" id="KW-0378">Hydrolase</keyword>
<dbReference type="SUPFAM" id="SSF53649">
    <property type="entry name" value="Alkaline phosphatase-like"/>
    <property type="match status" value="1"/>
</dbReference>
<evidence type="ECO:0000256" key="1">
    <source>
        <dbReference type="ARBA" id="ARBA00001913"/>
    </source>
</evidence>
<name>A0A2S8F992_9BACT</name>
<comment type="caution">
    <text evidence="9">The sequence shown here is derived from an EMBL/GenBank/DDBJ whole genome shotgun (WGS) entry which is preliminary data.</text>
</comment>
<comment type="similarity">
    <text evidence="2">Belongs to the sulfatase family.</text>
</comment>
<dbReference type="InterPro" id="IPR017850">
    <property type="entry name" value="Alkaline_phosphatase_core_sf"/>
</dbReference>
<dbReference type="InterPro" id="IPR000917">
    <property type="entry name" value="Sulfatase_N"/>
</dbReference>